<sequence length="85" mass="9381">MTNKTISEYTESEFLSLICSLLDNSLKTEEDRDAVVHAIVDAAEHPDGTDIIFYPPEGAEDSPEGILKRIKEWRAATGKPGFKTA</sequence>
<accession>A0A266LZB4</accession>
<evidence type="ECO:0000313" key="4">
    <source>
        <dbReference type="Proteomes" id="UP000216113"/>
    </source>
</evidence>
<dbReference type="GO" id="GO:0015643">
    <property type="term" value="F:toxic substance binding"/>
    <property type="evidence" value="ECO:0007669"/>
    <property type="project" value="InterPro"/>
</dbReference>
<evidence type="ECO:0000313" key="3">
    <source>
        <dbReference type="EMBL" id="OZY43000.1"/>
    </source>
</evidence>
<keyword evidence="2" id="KW-0079">Bacteriocin immunity</keyword>
<evidence type="ECO:0000256" key="1">
    <source>
        <dbReference type="ARBA" id="ARBA00009346"/>
    </source>
</evidence>
<dbReference type="Gene3D" id="1.10.1200.20">
    <property type="entry name" value="Colicin E immunity protein"/>
    <property type="match status" value="1"/>
</dbReference>
<dbReference type="RefSeq" id="WP_095028273.1">
    <property type="nucleotide sequence ID" value="NZ_NQKL01000003.1"/>
</dbReference>
<reference evidence="3 4" key="1">
    <citation type="submission" date="2017-08" db="EMBL/GenBank/DDBJ databases">
        <title>Genomic and metabolic characterisation of spoilage-associated Pseudomonas species.</title>
        <authorList>
            <person name="Stanborough T."/>
            <person name="Fegan N."/>
            <person name="Powell S.M."/>
            <person name="Singh T."/>
            <person name="Tamplin M.L."/>
            <person name="Chandry P.S."/>
        </authorList>
    </citation>
    <scope>NUCLEOTIDE SEQUENCE [LARGE SCALE GENOMIC DNA]</scope>
    <source>
        <strain evidence="3 4">F1820</strain>
    </source>
</reference>
<comment type="similarity">
    <text evidence="1">Belongs to the colicins ColE2/ColE8/ColE9 and pyocins S1/S2 family.</text>
</comment>
<evidence type="ECO:0000256" key="2">
    <source>
        <dbReference type="ARBA" id="ARBA00023025"/>
    </source>
</evidence>
<dbReference type="CDD" id="cd16363">
    <property type="entry name" value="Col_Im_like"/>
    <property type="match status" value="1"/>
</dbReference>
<dbReference type="GO" id="GO:0030153">
    <property type="term" value="P:bacteriocin immunity"/>
    <property type="evidence" value="ECO:0007669"/>
    <property type="project" value="UniProtKB-KW"/>
</dbReference>
<proteinExistence type="inferred from homology"/>
<dbReference type="PRINTS" id="PR01299">
    <property type="entry name" value="PYOCIN"/>
</dbReference>
<organism evidence="3 4">
    <name type="scientific">Pseudomonas fragi</name>
    <dbReference type="NCBI Taxonomy" id="296"/>
    <lineage>
        <taxon>Bacteria</taxon>
        <taxon>Pseudomonadati</taxon>
        <taxon>Pseudomonadota</taxon>
        <taxon>Gammaproteobacteria</taxon>
        <taxon>Pseudomonadales</taxon>
        <taxon>Pseudomonadaceae</taxon>
        <taxon>Pseudomonas</taxon>
    </lineage>
</organism>
<dbReference type="Proteomes" id="UP000216113">
    <property type="component" value="Unassembled WGS sequence"/>
</dbReference>
<dbReference type="InterPro" id="IPR000290">
    <property type="entry name" value="Colicin_pyocin"/>
</dbReference>
<comment type="caution">
    <text evidence="3">The sequence shown here is derived from an EMBL/GenBank/DDBJ whole genome shotgun (WGS) entry which is preliminary data.</text>
</comment>
<dbReference type="SUPFAM" id="SSF47345">
    <property type="entry name" value="Colicin E immunity proteins"/>
    <property type="match status" value="1"/>
</dbReference>
<protein>
    <submittedName>
        <fullName evidence="3">Bacteriocin immunity protein</fullName>
    </submittedName>
</protein>
<dbReference type="InterPro" id="IPR035900">
    <property type="entry name" value="Colicin_E_sf"/>
</dbReference>
<dbReference type="EMBL" id="NQKL01000003">
    <property type="protein sequence ID" value="OZY43000.1"/>
    <property type="molecule type" value="Genomic_DNA"/>
</dbReference>
<gene>
    <name evidence="3" type="ORF">CJF43_05270</name>
</gene>
<name>A0A266LZB4_PSEFR</name>
<dbReference type="Pfam" id="PF01320">
    <property type="entry name" value="Colicin_Pyocin"/>
    <property type="match status" value="1"/>
</dbReference>
<dbReference type="AlphaFoldDB" id="A0A266LZB4"/>